<evidence type="ECO:0000256" key="1">
    <source>
        <dbReference type="SAM" id="Phobius"/>
    </source>
</evidence>
<comment type="caution">
    <text evidence="3">The sequence shown here is derived from an EMBL/GenBank/DDBJ whole genome shotgun (WGS) entry which is preliminary data.</text>
</comment>
<dbReference type="EMBL" id="WOEZ01000075">
    <property type="protein sequence ID" value="NPT55951.1"/>
    <property type="molecule type" value="Genomic_DNA"/>
</dbReference>
<keyword evidence="1" id="KW-0472">Membrane</keyword>
<dbReference type="Proteomes" id="UP000655523">
    <property type="component" value="Unassembled WGS sequence"/>
</dbReference>
<feature type="transmembrane region" description="Helical" evidence="1">
    <location>
        <begin position="46"/>
        <end position="67"/>
    </location>
</feature>
<name>A0A972NN39_9BURK</name>
<evidence type="ECO:0000313" key="3">
    <source>
        <dbReference type="EMBL" id="NPT55951.1"/>
    </source>
</evidence>
<organism evidence="3 4">
    <name type="scientific">Paraburkholderia elongata</name>
    <dbReference type="NCBI Taxonomy" id="2675747"/>
    <lineage>
        <taxon>Bacteria</taxon>
        <taxon>Pseudomonadati</taxon>
        <taxon>Pseudomonadota</taxon>
        <taxon>Betaproteobacteria</taxon>
        <taxon>Burkholderiales</taxon>
        <taxon>Burkholderiaceae</taxon>
        <taxon>Paraburkholderia</taxon>
    </lineage>
</organism>
<keyword evidence="4" id="KW-1185">Reference proteome</keyword>
<keyword evidence="1" id="KW-0812">Transmembrane</keyword>
<protein>
    <submittedName>
        <fullName evidence="3">BON domain-containing protein</fullName>
    </submittedName>
</protein>
<dbReference type="PROSITE" id="PS50914">
    <property type="entry name" value="BON"/>
    <property type="match status" value="1"/>
</dbReference>
<accession>A0A972NN39</accession>
<proteinExistence type="predicted"/>
<feature type="domain" description="BON" evidence="2">
    <location>
        <begin position="93"/>
        <end position="161"/>
    </location>
</feature>
<sequence length="164" mass="16862">MAICIGEGAALAMPPSRKIPTLTRELLGESKPVSNISDIVRSKMRAVVQIGLVAALAATIAPLAAFAQDRNSSAVVASADAGSTPSAKSIRIANRKLAKSVRTTMAKAKGIDMTQLFVYAKGGVVTLSGSVPKSDQVVRAGEIAGSVPGVSSVNNRLSVYAIER</sequence>
<dbReference type="AlphaFoldDB" id="A0A972NN39"/>
<gene>
    <name evidence="3" type="ORF">GNZ13_15450</name>
</gene>
<dbReference type="InterPro" id="IPR007055">
    <property type="entry name" value="BON_dom"/>
</dbReference>
<dbReference type="Pfam" id="PF04972">
    <property type="entry name" value="BON"/>
    <property type="match status" value="1"/>
</dbReference>
<reference evidence="3 4" key="1">
    <citation type="submission" date="2019-11" db="EMBL/GenBank/DDBJ databases">
        <title>Metabolism of dissolved organic matter in forest soils.</title>
        <authorList>
            <person name="Cyle K.T."/>
            <person name="Wilhelm R.C."/>
            <person name="Martinez C.E."/>
        </authorList>
    </citation>
    <scope>NUCLEOTIDE SEQUENCE [LARGE SCALE GENOMIC DNA]</scope>
    <source>
        <strain evidence="3 4">5N</strain>
    </source>
</reference>
<keyword evidence="1" id="KW-1133">Transmembrane helix</keyword>
<evidence type="ECO:0000259" key="2">
    <source>
        <dbReference type="PROSITE" id="PS50914"/>
    </source>
</evidence>
<dbReference type="Gene3D" id="3.30.1340.30">
    <property type="match status" value="1"/>
</dbReference>
<evidence type="ECO:0000313" key="4">
    <source>
        <dbReference type="Proteomes" id="UP000655523"/>
    </source>
</evidence>